<dbReference type="InterPro" id="IPR041079">
    <property type="entry name" value="Neuraminidase-like"/>
</dbReference>
<dbReference type="Proteomes" id="UP000438196">
    <property type="component" value="Unassembled WGS sequence"/>
</dbReference>
<keyword evidence="1" id="KW-0843">Virulence</keyword>
<feature type="domain" description="ABC toxin N-terminal" evidence="4">
    <location>
        <begin position="1004"/>
        <end position="1124"/>
    </location>
</feature>
<dbReference type="InterPro" id="IPR046839">
    <property type="entry name" value="ABC_toxin_N"/>
</dbReference>
<sequence>MAPQRTGTIMKIIDTALDEFYAKHPDFDLGTFDFIAQDSAKARKKSRTAKVRLSKAEKTLRAYQRLFRLSGSQSAAQLLTELGFPSAHHIAAMPKSLFVTQVAAHLEGDFAEQLHDRASHVKHQVTHVWANLLASRPQSAATRSRASTVTEDTLSELQALPSYAALFGNQNFCTCEDCKSIFGPAAYYVDIMRITDAYVSKVNIATIPAAYQLVVRRNDLFTLPLSCATTNDTLAYLSIANRVLTDKLVVEAKQADIPWLLATTTYPFGTPFNPRRTQVELTLNAMDLSLAAVYGSTSDFPSADPRALALAVLGLSLEQAAFVGLPLATDAQLKVAWGLRAGGTLASLSELAVFSHRSGLPRAAVVELTRQGMSAAELAAGLAHNLWFNRSLPAGQSVQIQLGDDAPDTLTNLTAATQDALNRYIRLARWSGLGFTDLGYGLASLGLNLLDSATLAALAMARGVVQGLGWSWAQASALWATMPTTGSGGAPGTSSLFDQVWNNPVVLAADGRPYHPKDAANPLYLDDVATWDVKAGVTTAAGFDVARLRAGLNVVSDDLQALAALAFPDSNEVLLNVANLSTLYRLAALARVMGLSVDELQATAAWVDVDVTLPIAPQAVARWLLVPAWLEQCHLSVAQVDAYLDPELAALADDISHISYQAMLSIWTQAQGSLFTAVALTGTTISAERAAEMYVAILGLVAPVAVEVGDAYRSHVPNAPTMLLALVPAPVTVAQLATLGFSAEETQVVVQTLNRFHASQGQVLNSGLATLAGVSVELIAALGAMVSAQTGRPAWITCLLTPSAEGDTVWKASSLALQDMARLLLVCQALPLDAPVVTAMVATPKVFGLTLSTLFTLDTVQAMGTYVQSRQRLGLTDTSYLAYLSMPADTTCTDGQKAAALCVLTGWSRQDLCGVLTALKTTDLLYDDTSGLLRLATIFSLLQRAGFGATAYQTLLDSRQWALSGTDGALHWKAWEQLASAVDGAAAAHFRDAWADVGPGIQAQLLEARRDVLVPSLLWYYEVSQPQIVSVNDLSGYLLLDVQMGGSNQTSQVVLALASVQMYLNRVRANIEPGIAHLPIPEVWWQWLTTYRMWEANRRVFLYPENYLDPTLRSSRTSLFRQLESDLLQTNITPQRVEEVYRNYVQGLERYASLQFVDAFRGTISDPRRGEIDTLYVFARSATEPYAYYWAKQEHEANWSEWTAIDVTIKSPYVTPVYAFGRLFVFWVETSVVSSTAIETPTTGNTQSSNSVVYKAAIRYSFMDASGTWVGDQTLATEQVIFAAPNNVKLTSQSGYELFNINSLFWQKCNVLLFAGTAPIGPENDVRIDEKIAVLYGPFLENSSNGTPIVIPATPPLSGQTNPAVAQFEMEVYRRSRIVNQAIGSGFRGVVGLREPLLLNRELLKDYLFQRTEFLNLADNYSTGVPPTVQPLYDYAMNRLYVRPTLNLFRSNYYGDWNNRIETAVLRQQVTAAWIAFIGLDTAGAQQLINDLVSAGYLKAGSGTGKYVVQPGFNNNADFRFLFNGDERRDVQIIRQWTKHCLLQASIEQREVQTATFLMTALDVGAGEQALKDLRAAGVLDSADYVRPSFNSATDLSQILDGAPDHASVEFVIREELFAAMGDAVLFARLSNRQCSTFVIKNQPSHFVGNVNSESFLVTPDMSRSPPLNEKSRAMGLATAQTVTDLSFVGSHISPDESKAVFALLVQNKVIDSNGRLTRPFQSTDDLSYLFPAEPAPSKQIKTAQVRVVLVDLPTMTLVSYYAEDDEIIITAQSFFRLGISQSQAQYVFDTLVTRRVIGPQGYISSRYDPLRDLDDLFPDEPAQKAALLTADVALILRGYYDNTWRRDVHDLYYRFTRMTTGAVPRLSAALQQGGVPALLSLHQQQAPILATTPFSSYAPGERVRPPALSDATQVDFDGVYGLYYWELFFFTPRLIADALFQAGDFQGALGWLQYIFNPSERLTSLSPADFQTPDISAVQAGEAFVLLKTNKVITEQDQVATDYTSRTGLDYLFPAVIDPVLRTRMVEQVRAVLFNHQTASLACQFWRFQPFRNHTQQSMVETLTSPVQIAVYNSDPYDPYAIAQLRIGAFERATFCGYIDLLVAWGDSFFQRKTREYLNAAYLLYAMASDLLGQRPESVGPCTDQLPVTFNQVLERYGDDPDAIPQFLLDMENLLAVRSVATANATSMAGGAFNEIDALFCVPQNEMLMARWDTVEDRLYKIRNNLDLDGNTLLLPLFAAPIDPMALVRAAAAGGSGGGFAELAVRAPTAQTLRFSTLVNNARSVVGDLQMLGSELEQALAGQSSEALMLLQSTHEQRLINAQLLSFEQRTQASQATLDAVQATRAMTVQRKQYYDGLVSDGMIAAEILSIALGIASRVAGFVAIGFETGAAIVALAPQVGSPFAMTYGGLQLEGSLHRTSGMWRQTAEVMDTAKDLSDTIGQYQRLKAGWQQESTQAGLELAQIDQQILNARADLASSKADYAGYQINLQNTQAQQAFLLSKFDNPDYYAWRVSRATALYYQAYQLALQSVDAAQSALQWALGDTTAYLTSDPWDPAHRGLMAGASLSLVLDRMDYVFSQKDVLHQEITRQVYLSQLSPAQLIRLRGEGVADFSLTEALFDFDFPGHYCRRIKAVGVTLLGAEDALQVSVHANITQTANKILREPTAKGLQYMLDGTGNPGGDVWVDWRANQSVSLSRTAADEGAFVEYYMDGEKLQRFEGTGAVSNWNYQLPKNTNQFDFSLIEDVLLTLRYTATDGGKTWRDRVEKALAGETYSTALMVSLVSTQPDAWTAFLADVADPLSQTLAFDIPAQMFPPNTSGLVVETAYLALVVASGITLPASASFLKLTAGNQPQQPVTTVGLAGQVAYAKIPLKQIAGVWKVLFDLQTMKSNPALAVLLDSSGHINGEALLNLFVSVQFTATVFK</sequence>
<proteinExistence type="predicted"/>
<dbReference type="EMBL" id="WNNK01000016">
    <property type="protein sequence ID" value="MUF06476.1"/>
    <property type="molecule type" value="Genomic_DNA"/>
</dbReference>
<dbReference type="Pfam" id="PF18413">
    <property type="entry name" value="Neuraminidase"/>
    <property type="match status" value="1"/>
</dbReference>
<reference evidence="5 6" key="1">
    <citation type="submission" date="2019-11" db="EMBL/GenBank/DDBJ databases">
        <title>Pseudomonas karstica sp. nov. and Pseudomonas spelaei sp. nov. from karst caves.</title>
        <authorList>
            <person name="Zeman M."/>
        </authorList>
    </citation>
    <scope>NUCLEOTIDE SEQUENCE [LARGE SCALE GENOMIC DNA]</scope>
    <source>
        <strain evidence="5 6">CCM 7893</strain>
    </source>
</reference>
<evidence type="ECO:0000259" key="2">
    <source>
        <dbReference type="Pfam" id="PF18276"/>
    </source>
</evidence>
<feature type="domain" description="Tc toxin complex TcA C-terminal TcB-binding" evidence="2">
    <location>
        <begin position="2468"/>
        <end position="2757"/>
    </location>
</feature>
<name>A0A6I3WJ96_9PSED</name>
<evidence type="ECO:0000313" key="6">
    <source>
        <dbReference type="Proteomes" id="UP000438196"/>
    </source>
</evidence>
<gene>
    <name evidence="5" type="ORF">GNF76_19150</name>
</gene>
<evidence type="ECO:0000313" key="5">
    <source>
        <dbReference type="EMBL" id="MUF06476.1"/>
    </source>
</evidence>
<keyword evidence="6" id="KW-1185">Reference proteome</keyword>
<dbReference type="Pfam" id="PF03538">
    <property type="entry name" value="VRP1"/>
    <property type="match status" value="1"/>
</dbReference>
<dbReference type="InterPro" id="IPR040840">
    <property type="entry name" value="TcA_TcB_BD"/>
</dbReference>
<evidence type="ECO:0000256" key="1">
    <source>
        <dbReference type="ARBA" id="ARBA00023026"/>
    </source>
</evidence>
<accession>A0A6I3WJ96</accession>
<dbReference type="OrthoDB" id="9781691at2"/>
<organism evidence="5 6">
    <name type="scientific">Pseudomonas spelaei</name>
    <dbReference type="NCBI Taxonomy" id="1055469"/>
    <lineage>
        <taxon>Bacteria</taxon>
        <taxon>Pseudomonadati</taxon>
        <taxon>Pseudomonadota</taxon>
        <taxon>Gammaproteobacteria</taxon>
        <taxon>Pseudomonadales</taxon>
        <taxon>Pseudomonadaceae</taxon>
        <taxon>Pseudomonas</taxon>
    </lineage>
</organism>
<evidence type="ECO:0000259" key="3">
    <source>
        <dbReference type="Pfam" id="PF18413"/>
    </source>
</evidence>
<dbReference type="InterPro" id="IPR018003">
    <property type="entry name" value="Insecticidal_toxin/plasmid_vir"/>
</dbReference>
<evidence type="ECO:0008006" key="7">
    <source>
        <dbReference type="Google" id="ProtNLM"/>
    </source>
</evidence>
<dbReference type="Pfam" id="PF18276">
    <property type="entry name" value="TcA_TcB_BD"/>
    <property type="match status" value="1"/>
</dbReference>
<dbReference type="Pfam" id="PF20220">
    <property type="entry name" value="ABC_toxin_N"/>
    <property type="match status" value="1"/>
</dbReference>
<protein>
    <recommendedName>
        <fullName evidence="7">Virulence plasmid A protein</fullName>
    </recommendedName>
</protein>
<evidence type="ECO:0000259" key="4">
    <source>
        <dbReference type="Pfam" id="PF20220"/>
    </source>
</evidence>
<comment type="caution">
    <text evidence="5">The sequence shown here is derived from an EMBL/GenBank/DDBJ whole genome shotgun (WGS) entry which is preliminary data.</text>
</comment>
<feature type="domain" description="Neuraminidase-like" evidence="3">
    <location>
        <begin position="1167"/>
        <end position="1280"/>
    </location>
</feature>